<evidence type="ECO:0000313" key="1">
    <source>
        <dbReference type="EMBL" id="BAY86813.1"/>
    </source>
</evidence>
<sequence length="40" mass="4763">MLYPRAINKSNWYLADGIVAYRNQLRARIEKLQIKKTIVN</sequence>
<protein>
    <submittedName>
        <fullName evidence="1">Uncharacterized protein</fullName>
    </submittedName>
</protein>
<dbReference type="Proteomes" id="UP000218418">
    <property type="component" value="Chromosome"/>
</dbReference>
<proteinExistence type="predicted"/>
<organism evidence="1 2">
    <name type="scientific">Calothrix parasitica NIES-267</name>
    <dbReference type="NCBI Taxonomy" id="1973488"/>
    <lineage>
        <taxon>Bacteria</taxon>
        <taxon>Bacillati</taxon>
        <taxon>Cyanobacteriota</taxon>
        <taxon>Cyanophyceae</taxon>
        <taxon>Nostocales</taxon>
        <taxon>Calotrichaceae</taxon>
        <taxon>Calothrix</taxon>
    </lineage>
</organism>
<gene>
    <name evidence="1" type="ORF">NIES267_63240</name>
</gene>
<accession>A0A1Z4LZZ7</accession>
<evidence type="ECO:0000313" key="2">
    <source>
        <dbReference type="Proteomes" id="UP000218418"/>
    </source>
</evidence>
<keyword evidence="2" id="KW-1185">Reference proteome</keyword>
<name>A0A1Z4LZZ7_9CYAN</name>
<dbReference type="EMBL" id="AP018227">
    <property type="protein sequence ID" value="BAY86813.1"/>
    <property type="molecule type" value="Genomic_DNA"/>
</dbReference>
<reference evidence="1 2" key="1">
    <citation type="submission" date="2017-06" db="EMBL/GenBank/DDBJ databases">
        <title>Genome sequencing of cyanobaciteial culture collection at National Institute for Environmental Studies (NIES).</title>
        <authorList>
            <person name="Hirose Y."/>
            <person name="Shimura Y."/>
            <person name="Fujisawa T."/>
            <person name="Nakamura Y."/>
            <person name="Kawachi M."/>
        </authorList>
    </citation>
    <scope>NUCLEOTIDE SEQUENCE [LARGE SCALE GENOMIC DNA]</scope>
    <source>
        <strain evidence="1 2">NIES-267</strain>
    </source>
</reference>
<dbReference type="AlphaFoldDB" id="A0A1Z4LZZ7"/>